<dbReference type="InterPro" id="IPR005828">
    <property type="entry name" value="MFS_sugar_transport-like"/>
</dbReference>
<feature type="transmembrane region" description="Helical" evidence="6">
    <location>
        <begin position="139"/>
        <end position="158"/>
    </location>
</feature>
<feature type="transmembrane region" description="Helical" evidence="6">
    <location>
        <begin position="164"/>
        <end position="185"/>
    </location>
</feature>
<sequence>MNSQSSVHESGEGIRATKVDMCCHVEEAAANDGEKLQQVFTQNSVTITRSSWWDNRKVLAVSCFVNFAAFEYGLDQGTVNGFQAMPGFLMVFGYRNPALPGGLGITTTVQQLITSLVALGMLVSSLACGPLMHRTGRRAGISIGCAFAIISATVQIVTTTVSGLYVGRLLLGLGNGLLLTGAFLYMNEIMPANLRSLNYTIYIFWVNLGNLIGSIINNATSVRLDRASYQIPLGTLYIMAVILPLGLFFLPESPRLLALKDRKAEATKALRFFRGSKWTDLQIEEEIAEIVHAIEVDRELSQSASFAALFYRPNRKRSLISIGVYLYLAACGSQFIVQYGIYFFVLSGDTHPFRDGVILVCIGLFGGLVTPLYTGRVGKRVILTVAPIIGGFCMLGMGIAYTTHGLDKVGANTILAMSFLYMFIFAGALAPFASQVAAELPSQALRGHTLGLASALTYLGGWLLTFTVPYFINPTALNWGANYGYLWVPFNFLIAAFTYFCVPETNKRTLEEIDECFVQGVPVRKFSSYEAVASRQAREDVIKSYRKTAQQD</sequence>
<dbReference type="Gene3D" id="1.20.1250.20">
    <property type="entry name" value="MFS general substrate transporter like domains"/>
    <property type="match status" value="1"/>
</dbReference>
<reference evidence="8 9" key="1">
    <citation type="submission" date="2013-03" db="EMBL/GenBank/DDBJ databases">
        <title>The Genome Sequence of Cladophialophora psammophila CBS 110553.</title>
        <authorList>
            <consortium name="The Broad Institute Genomics Platform"/>
            <person name="Cuomo C."/>
            <person name="de Hoog S."/>
            <person name="Gorbushina A."/>
            <person name="Walker B."/>
            <person name="Young S.K."/>
            <person name="Zeng Q."/>
            <person name="Gargeya S."/>
            <person name="Fitzgerald M."/>
            <person name="Haas B."/>
            <person name="Abouelleil A."/>
            <person name="Allen A.W."/>
            <person name="Alvarado L."/>
            <person name="Arachchi H.M."/>
            <person name="Berlin A.M."/>
            <person name="Chapman S.B."/>
            <person name="Gainer-Dewar J."/>
            <person name="Goldberg J."/>
            <person name="Griggs A."/>
            <person name="Gujja S."/>
            <person name="Hansen M."/>
            <person name="Howarth C."/>
            <person name="Imamovic A."/>
            <person name="Ireland A."/>
            <person name="Larimer J."/>
            <person name="McCowan C."/>
            <person name="Murphy C."/>
            <person name="Pearson M."/>
            <person name="Poon T.W."/>
            <person name="Priest M."/>
            <person name="Roberts A."/>
            <person name="Saif S."/>
            <person name="Shea T."/>
            <person name="Sisk P."/>
            <person name="Sykes S."/>
            <person name="Wortman J."/>
            <person name="Nusbaum C."/>
            <person name="Birren B."/>
        </authorList>
    </citation>
    <scope>NUCLEOTIDE SEQUENCE [LARGE SCALE GENOMIC DNA]</scope>
    <source>
        <strain evidence="8 9">CBS 110553</strain>
    </source>
</reference>
<evidence type="ECO:0000256" key="4">
    <source>
        <dbReference type="ARBA" id="ARBA00022989"/>
    </source>
</evidence>
<comment type="similarity">
    <text evidence="2">Belongs to the major facilitator superfamily. Sugar transporter (TC 2.A.1.1) family.</text>
</comment>
<evidence type="ECO:0000256" key="3">
    <source>
        <dbReference type="ARBA" id="ARBA00022692"/>
    </source>
</evidence>
<dbReference type="Proteomes" id="UP000019471">
    <property type="component" value="Unassembled WGS sequence"/>
</dbReference>
<dbReference type="PANTHER" id="PTHR48022:SF10">
    <property type="entry name" value="MAJOR FACILITATOR SUPERFAMILY (MFS) PROFILE DOMAIN-CONTAINING PROTEIN"/>
    <property type="match status" value="1"/>
</dbReference>
<dbReference type="EMBL" id="AMGX01000048">
    <property type="protein sequence ID" value="EXJ53382.1"/>
    <property type="molecule type" value="Genomic_DNA"/>
</dbReference>
<comment type="caution">
    <text evidence="8">The sequence shown here is derived from an EMBL/GenBank/DDBJ whole genome shotgun (WGS) entry which is preliminary data.</text>
</comment>
<keyword evidence="3 6" id="KW-0812">Transmembrane</keyword>
<dbReference type="InterPro" id="IPR050360">
    <property type="entry name" value="MFS_Sugar_Transporters"/>
</dbReference>
<feature type="domain" description="Major facilitator superfamily (MFS) profile" evidence="7">
    <location>
        <begin position="61"/>
        <end position="506"/>
    </location>
</feature>
<keyword evidence="4 6" id="KW-1133">Transmembrane helix</keyword>
<dbReference type="InterPro" id="IPR036259">
    <property type="entry name" value="MFS_trans_sf"/>
</dbReference>
<dbReference type="OrthoDB" id="6133115at2759"/>
<dbReference type="RefSeq" id="XP_007752127.1">
    <property type="nucleotide sequence ID" value="XM_007753937.1"/>
</dbReference>
<feature type="transmembrane region" description="Helical" evidence="6">
    <location>
        <begin position="112"/>
        <end position="132"/>
    </location>
</feature>
<dbReference type="InterPro" id="IPR005829">
    <property type="entry name" value="Sugar_transporter_CS"/>
</dbReference>
<feature type="transmembrane region" description="Helical" evidence="6">
    <location>
        <begin position="197"/>
        <end position="217"/>
    </location>
</feature>
<keyword evidence="5 6" id="KW-0472">Membrane</keyword>
<evidence type="ECO:0000313" key="8">
    <source>
        <dbReference type="EMBL" id="EXJ53382.1"/>
    </source>
</evidence>
<comment type="subcellular location">
    <subcellularLocation>
        <location evidence="1">Membrane</location>
        <topology evidence="1">Multi-pass membrane protein</topology>
    </subcellularLocation>
</comment>
<feature type="transmembrane region" description="Helical" evidence="6">
    <location>
        <begin position="484"/>
        <end position="502"/>
    </location>
</feature>
<dbReference type="InterPro" id="IPR020846">
    <property type="entry name" value="MFS_dom"/>
</dbReference>
<feature type="transmembrane region" description="Helical" evidence="6">
    <location>
        <begin position="324"/>
        <end position="345"/>
    </location>
</feature>
<evidence type="ECO:0000256" key="5">
    <source>
        <dbReference type="ARBA" id="ARBA00023136"/>
    </source>
</evidence>
<dbReference type="AlphaFoldDB" id="W9VCR7"/>
<dbReference type="GeneID" id="19198054"/>
<dbReference type="Pfam" id="PF00083">
    <property type="entry name" value="Sugar_tr"/>
    <property type="match status" value="1"/>
</dbReference>
<organism evidence="8 9">
    <name type="scientific">Cladophialophora psammophila CBS 110553</name>
    <dbReference type="NCBI Taxonomy" id="1182543"/>
    <lineage>
        <taxon>Eukaryota</taxon>
        <taxon>Fungi</taxon>
        <taxon>Dikarya</taxon>
        <taxon>Ascomycota</taxon>
        <taxon>Pezizomycotina</taxon>
        <taxon>Eurotiomycetes</taxon>
        <taxon>Chaetothyriomycetidae</taxon>
        <taxon>Chaetothyriales</taxon>
        <taxon>Herpotrichiellaceae</taxon>
        <taxon>Cladophialophora</taxon>
    </lineage>
</organism>
<feature type="transmembrane region" description="Helical" evidence="6">
    <location>
        <begin position="450"/>
        <end position="472"/>
    </location>
</feature>
<dbReference type="GO" id="GO:0016020">
    <property type="term" value="C:membrane"/>
    <property type="evidence" value="ECO:0007669"/>
    <property type="project" value="UniProtKB-SubCell"/>
</dbReference>
<dbReference type="FunFam" id="1.20.1250.20:FF:000078">
    <property type="entry name" value="MFS maltose transporter, putative"/>
    <property type="match status" value="1"/>
</dbReference>
<feature type="transmembrane region" description="Helical" evidence="6">
    <location>
        <begin position="357"/>
        <end position="374"/>
    </location>
</feature>
<dbReference type="PROSITE" id="PS50850">
    <property type="entry name" value="MFS"/>
    <property type="match status" value="1"/>
</dbReference>
<feature type="transmembrane region" description="Helical" evidence="6">
    <location>
        <begin position="229"/>
        <end position="250"/>
    </location>
</feature>
<keyword evidence="9" id="KW-1185">Reference proteome</keyword>
<name>W9VCR7_9EURO</name>
<evidence type="ECO:0000259" key="7">
    <source>
        <dbReference type="PROSITE" id="PS50850"/>
    </source>
</evidence>
<accession>W9VCR7</accession>
<feature type="transmembrane region" description="Helical" evidence="6">
    <location>
        <begin position="381"/>
        <end position="402"/>
    </location>
</feature>
<evidence type="ECO:0000256" key="2">
    <source>
        <dbReference type="ARBA" id="ARBA00010992"/>
    </source>
</evidence>
<dbReference type="eggNOG" id="KOG0254">
    <property type="taxonomic scope" value="Eukaryota"/>
</dbReference>
<dbReference type="HOGENOM" id="CLU_001265_30_1_1"/>
<dbReference type="PANTHER" id="PTHR48022">
    <property type="entry name" value="PLASTIDIC GLUCOSE TRANSPORTER 4"/>
    <property type="match status" value="1"/>
</dbReference>
<dbReference type="PROSITE" id="PS00217">
    <property type="entry name" value="SUGAR_TRANSPORT_2"/>
    <property type="match status" value="1"/>
</dbReference>
<feature type="transmembrane region" description="Helical" evidence="6">
    <location>
        <begin position="414"/>
        <end position="438"/>
    </location>
</feature>
<dbReference type="SUPFAM" id="SSF103473">
    <property type="entry name" value="MFS general substrate transporter"/>
    <property type="match status" value="1"/>
</dbReference>
<dbReference type="GO" id="GO:0005351">
    <property type="term" value="F:carbohydrate:proton symporter activity"/>
    <property type="evidence" value="ECO:0007669"/>
    <property type="project" value="TreeGrafter"/>
</dbReference>
<evidence type="ECO:0000313" key="9">
    <source>
        <dbReference type="Proteomes" id="UP000019471"/>
    </source>
</evidence>
<evidence type="ECO:0000256" key="6">
    <source>
        <dbReference type="SAM" id="Phobius"/>
    </source>
</evidence>
<gene>
    <name evidence="8" type="ORF">A1O5_13371</name>
</gene>
<evidence type="ECO:0000256" key="1">
    <source>
        <dbReference type="ARBA" id="ARBA00004141"/>
    </source>
</evidence>
<protein>
    <recommendedName>
        <fullName evidence="7">Major facilitator superfamily (MFS) profile domain-containing protein</fullName>
    </recommendedName>
</protein>
<proteinExistence type="inferred from homology"/>